<gene>
    <name evidence="3" type="ORF">B6N60_00136</name>
</gene>
<dbReference type="KEGG" id="rsin:B6N60_00136"/>
<dbReference type="AlphaFoldDB" id="A0A975Y2W8"/>
<feature type="region of interest" description="Disordered" evidence="1">
    <location>
        <begin position="198"/>
        <end position="223"/>
    </location>
</feature>
<dbReference type="InterPro" id="IPR057685">
    <property type="entry name" value="DUF7925"/>
</dbReference>
<evidence type="ECO:0000313" key="3">
    <source>
        <dbReference type="EMBL" id="QXE21462.1"/>
    </source>
</evidence>
<evidence type="ECO:0000313" key="4">
    <source>
        <dbReference type="Proteomes" id="UP000683511"/>
    </source>
</evidence>
<feature type="region of interest" description="Disordered" evidence="1">
    <location>
        <begin position="778"/>
        <end position="805"/>
    </location>
</feature>
<dbReference type="EMBL" id="CP021056">
    <property type="protein sequence ID" value="QXE21462.1"/>
    <property type="molecule type" value="Genomic_DNA"/>
</dbReference>
<dbReference type="Proteomes" id="UP000683511">
    <property type="component" value="Chromosome"/>
</dbReference>
<keyword evidence="4" id="KW-1185">Reference proteome</keyword>
<protein>
    <recommendedName>
        <fullName evidence="2">DUF7925 domain-containing protein</fullName>
    </recommendedName>
</protein>
<sequence length="861" mass="88657">MKSNQKPVHRQKSRVLRTLLATAFLTNGIFQFIAPVLAEGTAAGTSISNQATATYEDPNETGTTINSTSNTVTVTVAEVAGITVAASGVTDNNGGSVAVGDTLTYTYTITNIGNDPTKFRIPNLAKVSGQATVSGNLEYSTDGGTTWTAITGTDVTTSSIVPGGSVLVRVPVTVASGAKSGDVIKVTLGDTQSENAQNVLRNDSGGDVYTVDNPDSDPNDVDGAPVNGVREASNSQQTTVGATPKNYSLATLLKVRTGYNNNSTPSNITDDKLTYSLSLKVENSDVTGQGINPAPLAGSTLNVDSSSSTAYILVSDAVPKDTELAATPTPPPGWDAVYTLDPVTTDANAAQWRRFTTTPPTLANVTRVGFINKPAQVSSIAPGTTITGFSVQVKVKSTATSPLNVANIAQVFGQTSGNNLPVYDESGDQNPSNYDGPVGNMTPPVGAPDANSDGIPDSIPDTAVDDGFVNNTGTIAAIDTETGIDNSNNNTGTTAGGDANVFTVQNAANSSILNGPKDAPGATGPDGTTATDFTNKSSLIPAGTLPGSTINPSAVGFQNTFKNDGLDAGVVTLTPTAPTNLTDLPTGTRVTITYGSNSAVYTYDSGTGIFTLNTGSTITIPNVAGGASVNYGVEVDLPTGTQLSTDIDKGFPVRITAAIDNYTTDTNTDGIKDSGNDGTIDASNITIDRVYTGFLKLLKFSRILKGSGPDVGTGQGNFESTPAVNGIDPNPSVADVPRVPAPGNIIEYQIRYKNISEVQSGTGNVILKADKVVITEDGTQSPNNWALDNDVNGQSDTSNQPTKAVDPRGTITFFSGNPANTSVGDITGTTADTDVTKYINSLNGTVDPQVEGNFTFQRKVN</sequence>
<name>A0A975Y2W8_9NOST</name>
<accession>A0A975Y2W8</accession>
<dbReference type="Pfam" id="PF25546">
    <property type="entry name" value="DUF7925"/>
    <property type="match status" value="1"/>
</dbReference>
<evidence type="ECO:0000256" key="1">
    <source>
        <dbReference type="SAM" id="MobiDB-lite"/>
    </source>
</evidence>
<evidence type="ECO:0000259" key="2">
    <source>
        <dbReference type="Pfam" id="PF25546"/>
    </source>
</evidence>
<organism evidence="3 4">
    <name type="scientific">Richelia sinica FACHB-800</name>
    <dbReference type="NCBI Taxonomy" id="1357546"/>
    <lineage>
        <taxon>Bacteria</taxon>
        <taxon>Bacillati</taxon>
        <taxon>Cyanobacteriota</taxon>
        <taxon>Cyanophyceae</taxon>
        <taxon>Nostocales</taxon>
        <taxon>Nostocaceae</taxon>
        <taxon>Richelia</taxon>
    </lineage>
</organism>
<feature type="domain" description="DUF7925" evidence="2">
    <location>
        <begin position="249"/>
        <end position="434"/>
    </location>
</feature>
<dbReference type="RefSeq" id="WP_190604826.1">
    <property type="nucleotide sequence ID" value="NZ_CP021056.1"/>
</dbReference>
<reference evidence="3" key="1">
    <citation type="submission" date="2017-04" db="EMBL/GenBank/DDBJ databases">
        <title>Genome deletions in a multicellular cyanobacterial endosymbiont for morphological adaptation in marine diatoms.</title>
        <authorList>
            <person name="Wang Y."/>
            <person name="Gao H."/>
            <person name="Li R."/>
            <person name="Xu X."/>
        </authorList>
    </citation>
    <scope>NUCLEOTIDE SEQUENCE</scope>
    <source>
        <strain evidence="3">FACHB 800</strain>
    </source>
</reference>
<proteinExistence type="predicted"/>
<feature type="compositionally biased region" description="Polar residues" evidence="1">
    <location>
        <begin position="778"/>
        <end position="802"/>
    </location>
</feature>